<protein>
    <submittedName>
        <fullName evidence="1">PFS domain protein</fullName>
    </submittedName>
</protein>
<accession>A0A8H5KSD7</accession>
<dbReference type="AlphaFoldDB" id="A0A8H5KSD7"/>
<dbReference type="GeneID" id="59313195"/>
<comment type="caution">
    <text evidence="1">The sequence shown here is derived from an EMBL/GenBank/DDBJ whole genome shotgun (WGS) entry which is preliminary data.</text>
</comment>
<dbReference type="RefSeq" id="XP_036530969.1">
    <property type="nucleotide sequence ID" value="XM_036678477.1"/>
</dbReference>
<organism evidence="1 2">
    <name type="scientific">Gibberella subglutinans</name>
    <name type="common">Fusarium subglutinans</name>
    <dbReference type="NCBI Taxonomy" id="42677"/>
    <lineage>
        <taxon>Eukaryota</taxon>
        <taxon>Fungi</taxon>
        <taxon>Dikarya</taxon>
        <taxon>Ascomycota</taxon>
        <taxon>Pezizomycotina</taxon>
        <taxon>Sordariomycetes</taxon>
        <taxon>Hypocreomycetidae</taxon>
        <taxon>Hypocreales</taxon>
        <taxon>Nectriaceae</taxon>
        <taxon>Fusarium</taxon>
        <taxon>Fusarium fujikuroi species complex</taxon>
    </lineage>
</organism>
<name>A0A8H5KSD7_GIBSU</name>
<keyword evidence="2" id="KW-1185">Reference proteome</keyword>
<sequence length="261" mass="28737">MSQIQYEASGSEVSKVESDIAQTVNLADTVVNLIREPIVLLYQNISKKKALHASLGIWKDEALDDEGRCRIPVMHKKGIEDHLVETNGIVESVLKREASPVPKDRQMFRFSWAKNNNLIPSRKSPTLSPGTACWAYFLHSLGIRPGMKVVGWRPVTGGYINTQNGGIEMEVDGAALCHVINLYSVLPVADNWGHRLIKILPDPDVPNSCTFAFGKLAWDTVDGHIHAHFTAGVEDELGATKQPFGEQGSFMEPGTVMASYL</sequence>
<dbReference type="EMBL" id="JAAOAV010000359">
    <property type="protein sequence ID" value="KAF5579659.1"/>
    <property type="molecule type" value="Genomic_DNA"/>
</dbReference>
<evidence type="ECO:0000313" key="2">
    <source>
        <dbReference type="Proteomes" id="UP000547976"/>
    </source>
</evidence>
<reference evidence="1 2" key="1">
    <citation type="submission" date="2020-05" db="EMBL/GenBank/DDBJ databases">
        <title>Identification and distribution of gene clusters putatively required for synthesis of sphingolipid metabolism inhibitors in phylogenetically diverse species of the filamentous fungus Fusarium.</title>
        <authorList>
            <person name="Kim H.-S."/>
            <person name="Busman M."/>
            <person name="Brown D.W."/>
            <person name="Divon H."/>
            <person name="Uhlig S."/>
            <person name="Proctor R.H."/>
        </authorList>
    </citation>
    <scope>NUCLEOTIDE SEQUENCE [LARGE SCALE GENOMIC DNA]</scope>
    <source>
        <strain evidence="1 2">NRRL 66333</strain>
    </source>
</reference>
<proteinExistence type="predicted"/>
<gene>
    <name evidence="1" type="ORF">FSUBG_13571</name>
</gene>
<dbReference type="OrthoDB" id="5420336at2759"/>
<evidence type="ECO:0000313" key="1">
    <source>
        <dbReference type="EMBL" id="KAF5579659.1"/>
    </source>
</evidence>
<dbReference type="Proteomes" id="UP000547976">
    <property type="component" value="Unassembled WGS sequence"/>
</dbReference>